<keyword evidence="3" id="KW-1185">Reference proteome</keyword>
<accession>A0A8J2JVH2</accession>
<comment type="caution">
    <text evidence="2">The sequence shown here is derived from an EMBL/GenBank/DDBJ whole genome shotgun (WGS) entry which is preliminary data.</text>
</comment>
<evidence type="ECO:0000313" key="2">
    <source>
        <dbReference type="EMBL" id="CAG7724748.1"/>
    </source>
</evidence>
<feature type="non-terminal residue" evidence="2">
    <location>
        <position position="41"/>
    </location>
</feature>
<evidence type="ECO:0000256" key="1">
    <source>
        <dbReference type="SAM" id="MobiDB-lite"/>
    </source>
</evidence>
<dbReference type="Proteomes" id="UP000708208">
    <property type="component" value="Unassembled WGS sequence"/>
</dbReference>
<proteinExistence type="predicted"/>
<protein>
    <submittedName>
        <fullName evidence="2">Uncharacterized protein</fullName>
    </submittedName>
</protein>
<feature type="region of interest" description="Disordered" evidence="1">
    <location>
        <begin position="1"/>
        <end position="41"/>
    </location>
</feature>
<name>A0A8J2JVH2_9HEXA</name>
<feature type="non-terminal residue" evidence="2">
    <location>
        <position position="1"/>
    </location>
</feature>
<gene>
    <name evidence="2" type="ORF">AFUS01_LOCUS13748</name>
</gene>
<reference evidence="2" key="1">
    <citation type="submission" date="2021-06" db="EMBL/GenBank/DDBJ databases">
        <authorList>
            <person name="Hodson N. C."/>
            <person name="Mongue J. A."/>
            <person name="Jaron S. K."/>
        </authorList>
    </citation>
    <scope>NUCLEOTIDE SEQUENCE</scope>
</reference>
<feature type="compositionally biased region" description="Basic and acidic residues" evidence="1">
    <location>
        <begin position="7"/>
        <end position="16"/>
    </location>
</feature>
<dbReference type="EMBL" id="CAJVCH010113354">
    <property type="protein sequence ID" value="CAG7724748.1"/>
    <property type="molecule type" value="Genomic_DNA"/>
</dbReference>
<organism evidence="2 3">
    <name type="scientific">Allacma fusca</name>
    <dbReference type="NCBI Taxonomy" id="39272"/>
    <lineage>
        <taxon>Eukaryota</taxon>
        <taxon>Metazoa</taxon>
        <taxon>Ecdysozoa</taxon>
        <taxon>Arthropoda</taxon>
        <taxon>Hexapoda</taxon>
        <taxon>Collembola</taxon>
        <taxon>Symphypleona</taxon>
        <taxon>Sminthuridae</taxon>
        <taxon>Allacma</taxon>
    </lineage>
</organism>
<dbReference type="OrthoDB" id="6132759at2759"/>
<sequence length="41" mass="4579">KIVPLGAEKDIEKGGTDRPTTIWNFKPDLLPNEKSGRKQSN</sequence>
<evidence type="ECO:0000313" key="3">
    <source>
        <dbReference type="Proteomes" id="UP000708208"/>
    </source>
</evidence>
<dbReference type="AlphaFoldDB" id="A0A8J2JVH2"/>